<dbReference type="InterPro" id="IPR050374">
    <property type="entry name" value="RRT5_SRSF_SR"/>
</dbReference>
<name>A0A1U7LUN3_NEOID</name>
<evidence type="ECO:0000259" key="4">
    <source>
        <dbReference type="PROSITE" id="PS50102"/>
    </source>
</evidence>
<dbReference type="InterPro" id="IPR012677">
    <property type="entry name" value="Nucleotide-bd_a/b_plait_sf"/>
</dbReference>
<evidence type="ECO:0000313" key="6">
    <source>
        <dbReference type="Proteomes" id="UP000186594"/>
    </source>
</evidence>
<dbReference type="Proteomes" id="UP000186594">
    <property type="component" value="Unassembled WGS sequence"/>
</dbReference>
<dbReference type="GO" id="GO:0005737">
    <property type="term" value="C:cytoplasm"/>
    <property type="evidence" value="ECO:0007669"/>
    <property type="project" value="TreeGrafter"/>
</dbReference>
<gene>
    <name evidence="5" type="ORF">NEOLI_000301</name>
</gene>
<proteinExistence type="predicted"/>
<dbReference type="EMBL" id="LXFE01000211">
    <property type="protein sequence ID" value="OLL26252.1"/>
    <property type="molecule type" value="Genomic_DNA"/>
</dbReference>
<organism evidence="5 6">
    <name type="scientific">Neolecta irregularis (strain DAH-3)</name>
    <dbReference type="NCBI Taxonomy" id="1198029"/>
    <lineage>
        <taxon>Eukaryota</taxon>
        <taxon>Fungi</taxon>
        <taxon>Dikarya</taxon>
        <taxon>Ascomycota</taxon>
        <taxon>Taphrinomycotina</taxon>
        <taxon>Neolectales</taxon>
        <taxon>Neolectaceae</taxon>
        <taxon>Neolecta</taxon>
    </lineage>
</organism>
<dbReference type="STRING" id="1198029.A0A1U7LUN3"/>
<dbReference type="Pfam" id="PF00076">
    <property type="entry name" value="RRM_1"/>
    <property type="match status" value="2"/>
</dbReference>
<feature type="region of interest" description="Disordered" evidence="3">
    <location>
        <begin position="191"/>
        <end position="281"/>
    </location>
</feature>
<dbReference type="InterPro" id="IPR035979">
    <property type="entry name" value="RBD_domain_sf"/>
</dbReference>
<comment type="caution">
    <text evidence="5">The sequence shown here is derived from an EMBL/GenBank/DDBJ whole genome shotgun (WGS) entry which is preliminary data.</text>
</comment>
<dbReference type="InterPro" id="IPR000504">
    <property type="entry name" value="RRM_dom"/>
</dbReference>
<feature type="compositionally biased region" description="Basic and acidic residues" evidence="3">
    <location>
        <begin position="207"/>
        <end position="281"/>
    </location>
</feature>
<sequence>MSSNMSASDVRLYFGPNLPRDTERTDVERLFKGYGDVREVKLMSGYGFVEFSDPRDAKDAVNDFSMALDSTDALMSLGDGKEFRGERINVEFARASRRREYDERGPPRERESRFPRPRRTGNRVLIEGLSPETSWQASFRDFMREAGEVTFSDVPRDRDGRGVVEYDTADDMKKAIETLHGKECKGIVISVKEDPNPLDDPPFSSRVQREDRFGGGRGGYSRDRSPRRDYGRRDYDRGSYRREEHSSRRDDSYSARRDEYPPSRRDDGYSDDRGRREDYRS</sequence>
<evidence type="ECO:0000256" key="3">
    <source>
        <dbReference type="SAM" id="MobiDB-lite"/>
    </source>
</evidence>
<dbReference type="PANTHER" id="PTHR23003:SF51">
    <property type="entry name" value="SERINE-ARGININE PROTEIN 55"/>
    <property type="match status" value="1"/>
</dbReference>
<feature type="domain" description="RRM" evidence="4">
    <location>
        <begin position="11"/>
        <end position="95"/>
    </location>
</feature>
<dbReference type="GO" id="GO:0003729">
    <property type="term" value="F:mRNA binding"/>
    <property type="evidence" value="ECO:0007669"/>
    <property type="project" value="TreeGrafter"/>
</dbReference>
<evidence type="ECO:0000256" key="1">
    <source>
        <dbReference type="ARBA" id="ARBA00022884"/>
    </source>
</evidence>
<dbReference type="PROSITE" id="PS50102">
    <property type="entry name" value="RRM"/>
    <property type="match status" value="2"/>
</dbReference>
<feature type="region of interest" description="Disordered" evidence="3">
    <location>
        <begin position="97"/>
        <end position="121"/>
    </location>
</feature>
<dbReference type="Gene3D" id="3.30.70.330">
    <property type="match status" value="2"/>
</dbReference>
<keyword evidence="1 2" id="KW-0694">RNA-binding</keyword>
<feature type="domain" description="RRM" evidence="4">
    <location>
        <begin position="122"/>
        <end position="196"/>
    </location>
</feature>
<dbReference type="GO" id="GO:0005634">
    <property type="term" value="C:nucleus"/>
    <property type="evidence" value="ECO:0007669"/>
    <property type="project" value="TreeGrafter"/>
</dbReference>
<accession>A0A1U7LUN3</accession>
<dbReference type="SUPFAM" id="SSF54928">
    <property type="entry name" value="RNA-binding domain, RBD"/>
    <property type="match status" value="1"/>
</dbReference>
<dbReference type="PANTHER" id="PTHR23003">
    <property type="entry name" value="RNA RECOGNITION MOTIF RRM DOMAIN CONTAINING PROTEIN"/>
    <property type="match status" value="1"/>
</dbReference>
<dbReference type="AlphaFoldDB" id="A0A1U7LUN3"/>
<evidence type="ECO:0000313" key="5">
    <source>
        <dbReference type="EMBL" id="OLL26252.1"/>
    </source>
</evidence>
<protein>
    <submittedName>
        <fullName evidence="5">Pre-mRNA-splicing factor srp2</fullName>
    </submittedName>
</protein>
<feature type="compositionally biased region" description="Basic and acidic residues" evidence="3">
    <location>
        <begin position="98"/>
        <end position="114"/>
    </location>
</feature>
<dbReference type="SMART" id="SM00360">
    <property type="entry name" value="RRM"/>
    <property type="match status" value="2"/>
</dbReference>
<evidence type="ECO:0000256" key="2">
    <source>
        <dbReference type="PROSITE-ProRule" id="PRU00176"/>
    </source>
</evidence>
<dbReference type="OrthoDB" id="1099063at2759"/>
<reference evidence="5 6" key="1">
    <citation type="submission" date="2016-04" db="EMBL/GenBank/DDBJ databases">
        <title>Evolutionary innovation and constraint leading to complex multicellularity in the Ascomycota.</title>
        <authorList>
            <person name="Cisse O."/>
            <person name="Nguyen A."/>
            <person name="Hewitt D.A."/>
            <person name="Jedd G."/>
            <person name="Stajich J.E."/>
        </authorList>
    </citation>
    <scope>NUCLEOTIDE SEQUENCE [LARGE SCALE GENOMIC DNA]</scope>
    <source>
        <strain evidence="5 6">DAH-3</strain>
    </source>
</reference>
<dbReference type="OMA" id="PREPAYP"/>
<keyword evidence="6" id="KW-1185">Reference proteome</keyword>